<dbReference type="GO" id="GO:0050852">
    <property type="term" value="P:T cell receptor signaling pathway"/>
    <property type="evidence" value="ECO:0007669"/>
    <property type="project" value="TreeGrafter"/>
</dbReference>
<keyword evidence="3" id="KW-0393">Immunoglobulin domain</keyword>
<dbReference type="Pfam" id="PF07686">
    <property type="entry name" value="V-set"/>
    <property type="match status" value="1"/>
</dbReference>
<sequence length="180" mass="19890">ILVSLIILHLQADFPVVGPKHPLLAAVGQDVVLPCRLSPATDTRRLEIRWIRTQFSETVHLYRNGEDIRREQLREYAGRTELDKEGLSSGILDLRISGVRPSDEGQYTCTVQDAHSYGEAMVALEVAGAFFRNTYPWMAALGVSLALSAGLFVSCALLVVKKRAQSRELGESFCPLPPVK</sequence>
<dbReference type="SMART" id="SM00406">
    <property type="entry name" value="IGv"/>
    <property type="match status" value="1"/>
</dbReference>
<comment type="caution">
    <text evidence="6">The sequence shown here is derived from an EMBL/GenBank/DDBJ whole genome shotgun (WGS) entry which is preliminary data.</text>
</comment>
<gene>
    <name evidence="6" type="primary">Mog_1</name>
    <name evidence="6" type="ORF">RHICYA_R14870</name>
</gene>
<organism evidence="6 7">
    <name type="scientific">Rhinopomastus cyanomelas</name>
    <name type="common">Common scimitarbill</name>
    <dbReference type="NCBI Taxonomy" id="113115"/>
    <lineage>
        <taxon>Eukaryota</taxon>
        <taxon>Metazoa</taxon>
        <taxon>Chordata</taxon>
        <taxon>Craniata</taxon>
        <taxon>Vertebrata</taxon>
        <taxon>Euteleostomi</taxon>
        <taxon>Archelosauria</taxon>
        <taxon>Archosauria</taxon>
        <taxon>Dinosauria</taxon>
        <taxon>Saurischia</taxon>
        <taxon>Theropoda</taxon>
        <taxon>Coelurosauria</taxon>
        <taxon>Aves</taxon>
        <taxon>Neognathae</taxon>
        <taxon>Neoaves</taxon>
        <taxon>Telluraves</taxon>
        <taxon>Coraciimorphae</taxon>
        <taxon>Bucerotiformes</taxon>
        <taxon>Rhinopomastidae</taxon>
        <taxon>Rhinopomastus</taxon>
    </lineage>
</organism>
<dbReference type="AlphaFoldDB" id="A0A7L1NX68"/>
<evidence type="ECO:0000256" key="2">
    <source>
        <dbReference type="ARBA" id="ARBA00023136"/>
    </source>
</evidence>
<accession>A0A7L1NX68</accession>
<evidence type="ECO:0000256" key="1">
    <source>
        <dbReference type="ARBA" id="ARBA00004370"/>
    </source>
</evidence>
<evidence type="ECO:0000313" key="6">
    <source>
        <dbReference type="EMBL" id="NXO04585.1"/>
    </source>
</evidence>
<feature type="transmembrane region" description="Helical" evidence="4">
    <location>
        <begin position="137"/>
        <end position="160"/>
    </location>
</feature>
<evidence type="ECO:0000313" key="7">
    <source>
        <dbReference type="Proteomes" id="UP000565785"/>
    </source>
</evidence>
<dbReference type="GO" id="GO:0009897">
    <property type="term" value="C:external side of plasma membrane"/>
    <property type="evidence" value="ECO:0007669"/>
    <property type="project" value="TreeGrafter"/>
</dbReference>
<dbReference type="GO" id="GO:0005102">
    <property type="term" value="F:signaling receptor binding"/>
    <property type="evidence" value="ECO:0007669"/>
    <property type="project" value="TreeGrafter"/>
</dbReference>
<evidence type="ECO:0000256" key="3">
    <source>
        <dbReference type="ARBA" id="ARBA00023319"/>
    </source>
</evidence>
<comment type="subcellular location">
    <subcellularLocation>
        <location evidence="1">Membrane</location>
    </subcellularLocation>
</comment>
<dbReference type="Proteomes" id="UP000565785">
    <property type="component" value="Unassembled WGS sequence"/>
</dbReference>
<dbReference type="InterPro" id="IPR003599">
    <property type="entry name" value="Ig_sub"/>
</dbReference>
<dbReference type="SMART" id="SM00408">
    <property type="entry name" value="IGc2"/>
    <property type="match status" value="1"/>
</dbReference>
<dbReference type="EMBL" id="VXBP01010223">
    <property type="protein sequence ID" value="NXO04585.1"/>
    <property type="molecule type" value="Genomic_DNA"/>
</dbReference>
<dbReference type="InterPro" id="IPR036179">
    <property type="entry name" value="Ig-like_dom_sf"/>
</dbReference>
<dbReference type="InterPro" id="IPR013106">
    <property type="entry name" value="Ig_V-set"/>
</dbReference>
<dbReference type="OrthoDB" id="9049620at2759"/>
<feature type="non-terminal residue" evidence="6">
    <location>
        <position position="1"/>
    </location>
</feature>
<dbReference type="InterPro" id="IPR013783">
    <property type="entry name" value="Ig-like_fold"/>
</dbReference>
<protein>
    <submittedName>
        <fullName evidence="6">MOG protein</fullName>
    </submittedName>
</protein>
<dbReference type="InterPro" id="IPR007110">
    <property type="entry name" value="Ig-like_dom"/>
</dbReference>
<dbReference type="PROSITE" id="PS50835">
    <property type="entry name" value="IG_LIKE"/>
    <property type="match status" value="1"/>
</dbReference>
<dbReference type="SMART" id="SM00409">
    <property type="entry name" value="IG"/>
    <property type="match status" value="1"/>
</dbReference>
<dbReference type="SUPFAM" id="SSF48726">
    <property type="entry name" value="Immunoglobulin"/>
    <property type="match status" value="1"/>
</dbReference>
<dbReference type="InterPro" id="IPR003598">
    <property type="entry name" value="Ig_sub2"/>
</dbReference>
<reference evidence="6 7" key="1">
    <citation type="submission" date="2019-09" db="EMBL/GenBank/DDBJ databases">
        <title>Bird 10,000 Genomes (B10K) Project - Family phase.</title>
        <authorList>
            <person name="Zhang G."/>
        </authorList>
    </citation>
    <scope>NUCLEOTIDE SEQUENCE [LARGE SCALE GENOMIC DNA]</scope>
    <source>
        <strain evidence="6">B10K-DU-002-35</strain>
        <tissue evidence="6">Muscle</tissue>
    </source>
</reference>
<evidence type="ECO:0000256" key="4">
    <source>
        <dbReference type="SAM" id="Phobius"/>
    </source>
</evidence>
<dbReference type="PANTHER" id="PTHR24100">
    <property type="entry name" value="BUTYROPHILIN"/>
    <property type="match status" value="1"/>
</dbReference>
<keyword evidence="2 4" id="KW-0472">Membrane</keyword>
<feature type="non-terminal residue" evidence="6">
    <location>
        <position position="180"/>
    </location>
</feature>
<proteinExistence type="predicted"/>
<dbReference type="GO" id="GO:0001817">
    <property type="term" value="P:regulation of cytokine production"/>
    <property type="evidence" value="ECO:0007669"/>
    <property type="project" value="TreeGrafter"/>
</dbReference>
<dbReference type="FunFam" id="2.60.40.10:FF:000208">
    <property type="entry name" value="Butyrophilin subfamily 1 member A1"/>
    <property type="match status" value="1"/>
</dbReference>
<feature type="domain" description="Ig-like" evidence="5">
    <location>
        <begin position="15"/>
        <end position="125"/>
    </location>
</feature>
<keyword evidence="4" id="KW-1133">Transmembrane helix</keyword>
<name>A0A7L1NX68_RHICY</name>
<dbReference type="PANTHER" id="PTHR24100:SF149">
    <property type="entry name" value="BG-LIKE ANTIGEN 1-RELATED"/>
    <property type="match status" value="1"/>
</dbReference>
<keyword evidence="7" id="KW-1185">Reference proteome</keyword>
<dbReference type="InterPro" id="IPR050504">
    <property type="entry name" value="IgSF_BTN/MOG"/>
</dbReference>
<dbReference type="Gene3D" id="2.60.40.10">
    <property type="entry name" value="Immunoglobulins"/>
    <property type="match status" value="1"/>
</dbReference>
<keyword evidence="4" id="KW-0812">Transmembrane</keyword>
<evidence type="ECO:0000259" key="5">
    <source>
        <dbReference type="PROSITE" id="PS50835"/>
    </source>
</evidence>